<dbReference type="PROSITE" id="PS50987">
    <property type="entry name" value="HTH_ARSR_2"/>
    <property type="match status" value="1"/>
</dbReference>
<feature type="region of interest" description="Disordered" evidence="1">
    <location>
        <begin position="1"/>
        <end position="24"/>
    </location>
</feature>
<proteinExistence type="predicted"/>
<evidence type="ECO:0000313" key="3">
    <source>
        <dbReference type="EMBL" id="NLV08312.1"/>
    </source>
</evidence>
<dbReference type="InterPro" id="IPR011991">
    <property type="entry name" value="ArsR-like_HTH"/>
</dbReference>
<dbReference type="InterPro" id="IPR005471">
    <property type="entry name" value="Tscrpt_reg_IclR_N"/>
</dbReference>
<comment type="caution">
    <text evidence="3">The sequence shown here is derived from an EMBL/GenBank/DDBJ whole genome shotgun (WGS) entry which is preliminary data.</text>
</comment>
<evidence type="ECO:0000259" key="2">
    <source>
        <dbReference type="PROSITE" id="PS50987"/>
    </source>
</evidence>
<dbReference type="SUPFAM" id="SSF46785">
    <property type="entry name" value="Winged helix' DNA-binding domain"/>
    <property type="match status" value="1"/>
</dbReference>
<sequence length="126" mass="14010">MSIMKTEANQSPNRDPDSEEAYAEDTPLTWAFGDTPKVKIIAALLSEAERDINISDISRLSGVSRSAIYEHLDDLVELGVVAQTREMGGSTLYQINTENEAVEKIAELESVFLSQWCNDEIKITTE</sequence>
<evidence type="ECO:0000313" key="4">
    <source>
        <dbReference type="Proteomes" id="UP000610611"/>
    </source>
</evidence>
<dbReference type="GO" id="GO:0003677">
    <property type="term" value="F:DNA binding"/>
    <property type="evidence" value="ECO:0007669"/>
    <property type="project" value="InterPro"/>
</dbReference>
<protein>
    <submittedName>
        <fullName evidence="3">Helix-turn-helix domain-containing protein</fullName>
    </submittedName>
</protein>
<dbReference type="Pfam" id="PF09339">
    <property type="entry name" value="HTH_IclR"/>
    <property type="match status" value="1"/>
</dbReference>
<organism evidence="3 4">
    <name type="scientific">Haloarcula rubripromontorii</name>
    <dbReference type="NCBI Taxonomy" id="1705562"/>
    <lineage>
        <taxon>Archaea</taxon>
        <taxon>Methanobacteriati</taxon>
        <taxon>Methanobacteriota</taxon>
        <taxon>Stenosarchaea group</taxon>
        <taxon>Halobacteria</taxon>
        <taxon>Halobacteriales</taxon>
        <taxon>Haloarculaceae</taxon>
        <taxon>Haloarcula</taxon>
    </lineage>
</organism>
<dbReference type="InterPro" id="IPR001845">
    <property type="entry name" value="HTH_ArsR_DNA-bd_dom"/>
</dbReference>
<dbReference type="CDD" id="cd00090">
    <property type="entry name" value="HTH_ARSR"/>
    <property type="match status" value="1"/>
</dbReference>
<reference evidence="3" key="1">
    <citation type="submission" date="2019-12" db="EMBL/GenBank/DDBJ databases">
        <title>The whole-genome sequencing of Haloarcula japonica strain pws8.</title>
        <authorList>
            <person name="Verma D.K."/>
            <person name="Gopal K."/>
            <person name="Prasad E.S."/>
        </authorList>
    </citation>
    <scope>NUCLEOTIDE SEQUENCE</scope>
    <source>
        <strain evidence="3">Pws8</strain>
    </source>
</reference>
<gene>
    <name evidence="3" type="ORF">GOC83_19530</name>
</gene>
<dbReference type="Gene3D" id="1.10.10.10">
    <property type="entry name" value="Winged helix-like DNA-binding domain superfamily/Winged helix DNA-binding domain"/>
    <property type="match status" value="1"/>
</dbReference>
<feature type="domain" description="HTH arsR-type" evidence="2">
    <location>
        <begin position="17"/>
        <end position="115"/>
    </location>
</feature>
<dbReference type="InterPro" id="IPR036388">
    <property type="entry name" value="WH-like_DNA-bd_sf"/>
</dbReference>
<dbReference type="AlphaFoldDB" id="A0A847TQJ1"/>
<dbReference type="Proteomes" id="UP000610611">
    <property type="component" value="Unassembled WGS sequence"/>
</dbReference>
<dbReference type="GO" id="GO:0003700">
    <property type="term" value="F:DNA-binding transcription factor activity"/>
    <property type="evidence" value="ECO:0007669"/>
    <property type="project" value="InterPro"/>
</dbReference>
<dbReference type="SMART" id="SM00418">
    <property type="entry name" value="HTH_ARSR"/>
    <property type="match status" value="1"/>
</dbReference>
<accession>A0A847TQJ1</accession>
<dbReference type="EMBL" id="WOWB01000009">
    <property type="protein sequence ID" value="NLV08312.1"/>
    <property type="molecule type" value="Genomic_DNA"/>
</dbReference>
<name>A0A847TQJ1_9EURY</name>
<dbReference type="InterPro" id="IPR036390">
    <property type="entry name" value="WH_DNA-bd_sf"/>
</dbReference>
<evidence type="ECO:0000256" key="1">
    <source>
        <dbReference type="SAM" id="MobiDB-lite"/>
    </source>
</evidence>